<keyword evidence="1" id="KW-1133">Transmembrane helix</keyword>
<accession>A0AAD5W500</accession>
<dbReference type="InterPro" id="IPR052979">
    <property type="entry name" value="Adenylate-forming_domain"/>
</dbReference>
<gene>
    <name evidence="2" type="ORF">NP233_g823</name>
</gene>
<evidence type="ECO:0000313" key="2">
    <source>
        <dbReference type="EMBL" id="KAJ3575855.1"/>
    </source>
</evidence>
<keyword evidence="1" id="KW-0472">Membrane</keyword>
<feature type="transmembrane region" description="Helical" evidence="1">
    <location>
        <begin position="194"/>
        <end position="216"/>
    </location>
</feature>
<dbReference type="SUPFAM" id="SSF52343">
    <property type="entry name" value="Ferredoxin reductase-like, C-terminal NADP-linked domain"/>
    <property type="match status" value="1"/>
</dbReference>
<organism evidence="2 3">
    <name type="scientific">Leucocoprinus birnbaumii</name>
    <dbReference type="NCBI Taxonomy" id="56174"/>
    <lineage>
        <taxon>Eukaryota</taxon>
        <taxon>Fungi</taxon>
        <taxon>Dikarya</taxon>
        <taxon>Basidiomycota</taxon>
        <taxon>Agaricomycotina</taxon>
        <taxon>Agaricomycetes</taxon>
        <taxon>Agaricomycetidae</taxon>
        <taxon>Agaricales</taxon>
        <taxon>Agaricineae</taxon>
        <taxon>Agaricaceae</taxon>
        <taxon>Leucocoprinus</taxon>
    </lineage>
</organism>
<dbReference type="PANTHER" id="PTHR33927:SF5">
    <property type="entry name" value="ENZYME, PUTATIVE (AFU_ORTHOLOGUE AFUA_8G01222)-RELATED"/>
    <property type="match status" value="1"/>
</dbReference>
<dbReference type="PANTHER" id="PTHR33927">
    <property type="entry name" value="TRANSMEMBRANE PROTEIN"/>
    <property type="match status" value="1"/>
</dbReference>
<evidence type="ECO:0000256" key="1">
    <source>
        <dbReference type="SAM" id="Phobius"/>
    </source>
</evidence>
<keyword evidence="1" id="KW-0812">Transmembrane</keyword>
<protein>
    <recommendedName>
        <fullName evidence="4">Nonribosomal peptide synthetase 12</fullName>
    </recommendedName>
</protein>
<feature type="transmembrane region" description="Helical" evidence="1">
    <location>
        <begin position="171"/>
        <end position="187"/>
    </location>
</feature>
<evidence type="ECO:0000313" key="3">
    <source>
        <dbReference type="Proteomes" id="UP001213000"/>
    </source>
</evidence>
<sequence>MLKANHYLLEEALCGHNKIALWSHSTPPSPLLAIQVDMSSTDPNLAGASPQTVALRDSKPVMELQGDVMNVVPYIGSKEIPSYSSSLESQDILTGFEDDVLPEKENGRPIRFLRHQVFTLYRKLFSLVFLINLSIFVWFVTKSANAQEVAGVTVANLFIAVIHRQEYVVNAYYWLFTLVPLSAPFWIRAAAARVYHIGGLHSGCGVSGSIWFILFVGQATREFAQHKGTISVPTLVIAYCIMVLLIGILAFAYPSLRLKHHDRFEMTHRFMGWLAIGLVWALTVLLARDYKPNGVTLGNALVKNPYFWLVAILTVSIILPWVRLRKRKVISEVLSKHCVRLYFNYSTPTLGVGVRISTSPLTEWHSFATVPAPDRGGYYVTVSRAGDWTSQRIDDPPTKIWVRGIPIRGMLSVATLFKRVLFVATGSGIAPVRSCLPMMKVPFRLLWTCPNARQTYGDKYVDDILEASPDTIIYNTRTRGKPDMIKLVYRIAKDFQPEAICVISNQKLTSKIIYGMMSRGIPTFGPIWDS</sequence>
<comment type="caution">
    <text evidence="2">The sequence shown here is derived from an EMBL/GenBank/DDBJ whole genome shotgun (WGS) entry which is preliminary data.</text>
</comment>
<name>A0AAD5W500_9AGAR</name>
<dbReference type="AlphaFoldDB" id="A0AAD5W500"/>
<keyword evidence="3" id="KW-1185">Reference proteome</keyword>
<feature type="transmembrane region" description="Helical" evidence="1">
    <location>
        <begin position="236"/>
        <end position="256"/>
    </location>
</feature>
<feature type="transmembrane region" description="Helical" evidence="1">
    <location>
        <begin position="120"/>
        <end position="140"/>
    </location>
</feature>
<reference evidence="2" key="1">
    <citation type="submission" date="2022-07" db="EMBL/GenBank/DDBJ databases">
        <title>Genome Sequence of Leucocoprinus birnbaumii.</title>
        <authorList>
            <person name="Buettner E."/>
        </authorList>
    </citation>
    <scope>NUCLEOTIDE SEQUENCE</scope>
    <source>
        <strain evidence="2">VT141</strain>
    </source>
</reference>
<evidence type="ECO:0008006" key="4">
    <source>
        <dbReference type="Google" id="ProtNLM"/>
    </source>
</evidence>
<dbReference type="InterPro" id="IPR039261">
    <property type="entry name" value="FNR_nucleotide-bd"/>
</dbReference>
<dbReference type="EMBL" id="JANIEX010000025">
    <property type="protein sequence ID" value="KAJ3575855.1"/>
    <property type="molecule type" value="Genomic_DNA"/>
</dbReference>
<proteinExistence type="predicted"/>
<dbReference type="Proteomes" id="UP001213000">
    <property type="component" value="Unassembled WGS sequence"/>
</dbReference>
<feature type="transmembrane region" description="Helical" evidence="1">
    <location>
        <begin position="268"/>
        <end position="286"/>
    </location>
</feature>
<feature type="transmembrane region" description="Helical" evidence="1">
    <location>
        <begin position="306"/>
        <end position="324"/>
    </location>
</feature>